<reference evidence="2" key="1">
    <citation type="journal article" date="2023" name="Mol. Phylogenet. Evol.">
        <title>Genome-scale phylogeny and comparative genomics of the fungal order Sordariales.</title>
        <authorList>
            <person name="Hensen N."/>
            <person name="Bonometti L."/>
            <person name="Westerberg I."/>
            <person name="Brannstrom I.O."/>
            <person name="Guillou S."/>
            <person name="Cros-Aarteil S."/>
            <person name="Calhoun S."/>
            <person name="Haridas S."/>
            <person name="Kuo A."/>
            <person name="Mondo S."/>
            <person name="Pangilinan J."/>
            <person name="Riley R."/>
            <person name="LaButti K."/>
            <person name="Andreopoulos B."/>
            <person name="Lipzen A."/>
            <person name="Chen C."/>
            <person name="Yan M."/>
            <person name="Daum C."/>
            <person name="Ng V."/>
            <person name="Clum A."/>
            <person name="Steindorff A."/>
            <person name="Ohm R.A."/>
            <person name="Martin F."/>
            <person name="Silar P."/>
            <person name="Natvig D.O."/>
            <person name="Lalanne C."/>
            <person name="Gautier V."/>
            <person name="Ament-Velasquez S.L."/>
            <person name="Kruys A."/>
            <person name="Hutchinson M.I."/>
            <person name="Powell A.J."/>
            <person name="Barry K."/>
            <person name="Miller A.N."/>
            <person name="Grigoriev I.V."/>
            <person name="Debuchy R."/>
            <person name="Gladieux P."/>
            <person name="Hiltunen Thoren M."/>
            <person name="Johannesson H."/>
        </authorList>
    </citation>
    <scope>NUCLEOTIDE SEQUENCE</scope>
    <source>
        <strain evidence="2">CBS 141.50</strain>
    </source>
</reference>
<feature type="compositionally biased region" description="Polar residues" evidence="1">
    <location>
        <begin position="312"/>
        <end position="331"/>
    </location>
</feature>
<organism evidence="2 3">
    <name type="scientific">Dichotomopilus funicola</name>
    <dbReference type="NCBI Taxonomy" id="1934379"/>
    <lineage>
        <taxon>Eukaryota</taxon>
        <taxon>Fungi</taxon>
        <taxon>Dikarya</taxon>
        <taxon>Ascomycota</taxon>
        <taxon>Pezizomycotina</taxon>
        <taxon>Sordariomycetes</taxon>
        <taxon>Sordariomycetidae</taxon>
        <taxon>Sordariales</taxon>
        <taxon>Chaetomiaceae</taxon>
        <taxon>Dichotomopilus</taxon>
    </lineage>
</organism>
<evidence type="ECO:0000313" key="3">
    <source>
        <dbReference type="Proteomes" id="UP001302676"/>
    </source>
</evidence>
<protein>
    <submittedName>
        <fullName evidence="2">Uncharacterized protein</fullName>
    </submittedName>
</protein>
<evidence type="ECO:0000256" key="1">
    <source>
        <dbReference type="SAM" id="MobiDB-lite"/>
    </source>
</evidence>
<keyword evidence="3" id="KW-1185">Reference proteome</keyword>
<dbReference type="RefSeq" id="XP_062641524.1">
    <property type="nucleotide sequence ID" value="XM_062785157.1"/>
</dbReference>
<comment type="caution">
    <text evidence="2">The sequence shown here is derived from an EMBL/GenBank/DDBJ whole genome shotgun (WGS) entry which is preliminary data.</text>
</comment>
<feature type="compositionally biased region" description="Low complexity" evidence="1">
    <location>
        <begin position="510"/>
        <end position="529"/>
    </location>
</feature>
<feature type="region of interest" description="Disordered" evidence="1">
    <location>
        <begin position="352"/>
        <end position="566"/>
    </location>
</feature>
<proteinExistence type="predicted"/>
<feature type="compositionally biased region" description="Basic and acidic residues" evidence="1">
    <location>
        <begin position="223"/>
        <end position="232"/>
    </location>
</feature>
<dbReference type="GeneID" id="87821770"/>
<evidence type="ECO:0000313" key="2">
    <source>
        <dbReference type="EMBL" id="KAK4148153.1"/>
    </source>
</evidence>
<dbReference type="EMBL" id="MU853554">
    <property type="protein sequence ID" value="KAK4148153.1"/>
    <property type="molecule type" value="Genomic_DNA"/>
</dbReference>
<feature type="compositionally biased region" description="Basic and acidic residues" evidence="1">
    <location>
        <begin position="411"/>
        <end position="443"/>
    </location>
</feature>
<name>A0AAN6VB10_9PEZI</name>
<feature type="region of interest" description="Disordered" evidence="1">
    <location>
        <begin position="1"/>
        <end position="337"/>
    </location>
</feature>
<feature type="compositionally biased region" description="Basic and acidic residues" evidence="1">
    <location>
        <begin position="274"/>
        <end position="283"/>
    </location>
</feature>
<reference evidence="2" key="2">
    <citation type="submission" date="2023-05" db="EMBL/GenBank/DDBJ databases">
        <authorList>
            <consortium name="Lawrence Berkeley National Laboratory"/>
            <person name="Steindorff A."/>
            <person name="Hensen N."/>
            <person name="Bonometti L."/>
            <person name="Westerberg I."/>
            <person name="Brannstrom I.O."/>
            <person name="Guillou S."/>
            <person name="Cros-Aarteil S."/>
            <person name="Calhoun S."/>
            <person name="Haridas S."/>
            <person name="Kuo A."/>
            <person name="Mondo S."/>
            <person name="Pangilinan J."/>
            <person name="Riley R."/>
            <person name="Labutti K."/>
            <person name="Andreopoulos B."/>
            <person name="Lipzen A."/>
            <person name="Chen C."/>
            <person name="Yanf M."/>
            <person name="Daum C."/>
            <person name="Ng V."/>
            <person name="Clum A."/>
            <person name="Ohm R."/>
            <person name="Martin F."/>
            <person name="Silar P."/>
            <person name="Natvig D."/>
            <person name="Lalanne C."/>
            <person name="Gautier V."/>
            <person name="Ament-Velasquez S.L."/>
            <person name="Kruys A."/>
            <person name="Hutchinson M.I."/>
            <person name="Powell A.J."/>
            <person name="Barry K."/>
            <person name="Miller A.N."/>
            <person name="Grigoriev I.V."/>
            <person name="Debuchy R."/>
            <person name="Gladieux P."/>
            <person name="Thoren M.H."/>
            <person name="Johannesson H."/>
        </authorList>
    </citation>
    <scope>NUCLEOTIDE SEQUENCE</scope>
    <source>
        <strain evidence="2">CBS 141.50</strain>
    </source>
</reference>
<accession>A0AAN6VB10</accession>
<dbReference type="AlphaFoldDB" id="A0AAN6VB10"/>
<feature type="compositionally biased region" description="Basic and acidic residues" evidence="1">
    <location>
        <begin position="160"/>
        <end position="203"/>
    </location>
</feature>
<sequence length="970" mass="109177">MVERDAIETLLKTGSWRTTRSRSPHPYDPRRDSRRTYGDSRPSSSGNRAYRPTEPPIRRKRPPPPCCEDEEESLAKEHQGEATPSSPDEEARHRGEIDQQPIILEVHENNPERRFVIVPGAAEGEDAPKTTQARYEHNTCRKYVIVPSEKGTESGESENVGDKHKSDAPREGSPKESSPRDEEYRERRKDPAEVQKRRSHQDLPRLNTEFQEEEEPKIRRSNSRRDREKPLVHQEAQAQGPSHDTTRERSNTRPTDGDFLLPGSVKIGSRRRERAYSDVRSDTASRLGRSPSTRRDPEIEVSSDRRRAPHSSRYTPSSSTHYRASSTTTVPTRDGQYVDRAALVQPYSYGDPEDIFAFMAPGDDFMTGKPTTREVSPPRRALNNESPPPHPRGAREMPNASPSRRRQVRPSTRDREPDRDRDRDRGRDRDGYSSDDSYRERRANWGSRPLPTRPVGEQDASSADQGRRPTSSRLGAVPPLGAPISDEPLLPGPRSATFPSDKSRSRGERSISPPTAASASPSRRPAPTTKAGPSGRHSRDPSVGSMSTSSPPLPPPTQAPRPSTLDRTVPSISAAVARLTAAEAQSPMLYWQSGRTATQPGGRAVAADDDDAIRVGLLKLPECRWKTPTSYFSQLGGDGFRALKRAENFEICPDCFGALFANTEYHNLFVMAGSRVGTQLISCDFGSSVWYRIAYLLTLKHDFPDLRLLQGIASVAARKQDCPGRSTVARNWYSMMAPGARRPVKGFNVCPSCTRMVGVLFPELASLFVPLNPHETQLGICELHFVEERKRFFDYIEEMNDTSDMALTNRTAPNLVELVDRVREISIHQECVGNIPVPGRKWHVLQRIPNFTVCEECFNDVVWPMIEDKDSESEMPRNFYKQKQQRSWASCLLSGERLRRAFDKACKYDDFDYLDAYTEQHISILAPLQDRYIELMPSARSGNPESAELLQDLSKQLVDVEQVVGQMVGY</sequence>
<feature type="compositionally biased region" description="Basic and acidic residues" evidence="1">
    <location>
        <begin position="25"/>
        <end position="38"/>
    </location>
</feature>
<feature type="compositionally biased region" description="Basic and acidic residues" evidence="1">
    <location>
        <begin position="293"/>
        <end position="306"/>
    </location>
</feature>
<dbReference type="Proteomes" id="UP001302676">
    <property type="component" value="Unassembled WGS sequence"/>
</dbReference>
<feature type="compositionally biased region" description="Polar residues" evidence="1">
    <location>
        <begin position="459"/>
        <end position="473"/>
    </location>
</feature>
<feature type="compositionally biased region" description="Basic and acidic residues" evidence="1">
    <location>
        <begin position="105"/>
        <end position="115"/>
    </location>
</feature>
<gene>
    <name evidence="2" type="ORF">C8A04DRAFT_8552</name>
</gene>